<evidence type="ECO:0000313" key="3">
    <source>
        <dbReference type="Proteomes" id="UP000094527"/>
    </source>
</evidence>
<feature type="signal peptide" evidence="1">
    <location>
        <begin position="1"/>
        <end position="16"/>
    </location>
</feature>
<keyword evidence="1" id="KW-0732">Signal</keyword>
<gene>
    <name evidence="2" type="ORF">Ocin01_12621</name>
</gene>
<proteinExistence type="predicted"/>
<reference evidence="2 3" key="1">
    <citation type="journal article" date="2016" name="Genome Biol. Evol.">
        <title>Gene Family Evolution Reflects Adaptation to Soil Environmental Stressors in the Genome of the Collembolan Orchesella cincta.</title>
        <authorList>
            <person name="Faddeeva-Vakhrusheva A."/>
            <person name="Derks M.F."/>
            <person name="Anvar S.Y."/>
            <person name="Agamennone V."/>
            <person name="Suring W."/>
            <person name="Smit S."/>
            <person name="van Straalen N.M."/>
            <person name="Roelofs D."/>
        </authorList>
    </citation>
    <scope>NUCLEOTIDE SEQUENCE [LARGE SCALE GENOMIC DNA]</scope>
    <source>
        <tissue evidence="2">Mixed pool</tissue>
    </source>
</reference>
<dbReference type="EMBL" id="LJIJ01000867">
    <property type="protein sequence ID" value="ODM94059.1"/>
    <property type="molecule type" value="Genomic_DNA"/>
</dbReference>
<dbReference type="Proteomes" id="UP000094527">
    <property type="component" value="Unassembled WGS sequence"/>
</dbReference>
<organism evidence="2 3">
    <name type="scientific">Orchesella cincta</name>
    <name type="common">Springtail</name>
    <name type="synonym">Podura cincta</name>
    <dbReference type="NCBI Taxonomy" id="48709"/>
    <lineage>
        <taxon>Eukaryota</taxon>
        <taxon>Metazoa</taxon>
        <taxon>Ecdysozoa</taxon>
        <taxon>Arthropoda</taxon>
        <taxon>Hexapoda</taxon>
        <taxon>Collembola</taxon>
        <taxon>Entomobryomorpha</taxon>
        <taxon>Entomobryoidea</taxon>
        <taxon>Orchesellidae</taxon>
        <taxon>Orchesellinae</taxon>
        <taxon>Orchesella</taxon>
    </lineage>
</organism>
<dbReference type="STRING" id="48709.A0A1D2MLZ9"/>
<keyword evidence="2" id="KW-0378">Hydrolase</keyword>
<name>A0A1D2MLZ9_ORCCI</name>
<sequence length="128" mass="14496">MKVIAFTLLFAALVAATPVQNGSKRLILTGVDSPAVWLSEQEIWKLIENNQRFIDITGQSETPVLAQHTRAIPTTLKFQSVVSRLVGNINRPRVEEFVRDFSSYRTRYYTSDTGVQSQKWLLQQVQAA</sequence>
<accession>A0A1D2MLZ9</accession>
<protein>
    <submittedName>
        <fullName evidence="2">Leucine aminopeptidase 1</fullName>
    </submittedName>
</protein>
<evidence type="ECO:0000256" key="1">
    <source>
        <dbReference type="SAM" id="SignalP"/>
    </source>
</evidence>
<dbReference type="AlphaFoldDB" id="A0A1D2MLZ9"/>
<dbReference type="GO" id="GO:0004177">
    <property type="term" value="F:aminopeptidase activity"/>
    <property type="evidence" value="ECO:0007669"/>
    <property type="project" value="UniProtKB-KW"/>
</dbReference>
<comment type="caution">
    <text evidence="2">The sequence shown here is derived from an EMBL/GenBank/DDBJ whole genome shotgun (WGS) entry which is preliminary data.</text>
</comment>
<dbReference type="OrthoDB" id="2214at2759"/>
<keyword evidence="3" id="KW-1185">Reference proteome</keyword>
<evidence type="ECO:0000313" key="2">
    <source>
        <dbReference type="EMBL" id="ODM94059.1"/>
    </source>
</evidence>
<keyword evidence="2" id="KW-0645">Protease</keyword>
<keyword evidence="2" id="KW-0031">Aminopeptidase</keyword>
<feature type="chain" id="PRO_5008904236" evidence="1">
    <location>
        <begin position="17"/>
        <end position="128"/>
    </location>
</feature>